<dbReference type="PANTHER" id="PTHR47027">
    <property type="entry name" value="REVERSE TRANSCRIPTASE DOMAIN-CONTAINING PROTEIN"/>
    <property type="match status" value="1"/>
</dbReference>
<dbReference type="EMBL" id="JAINUF010000023">
    <property type="protein sequence ID" value="KAJ8333487.1"/>
    <property type="molecule type" value="Genomic_DNA"/>
</dbReference>
<evidence type="ECO:0000259" key="3">
    <source>
        <dbReference type="Pfam" id="PF20049"/>
    </source>
</evidence>
<dbReference type="Pfam" id="PF00078">
    <property type="entry name" value="RVT_1"/>
    <property type="match status" value="1"/>
</dbReference>
<dbReference type="PANTHER" id="PTHR47027:SF20">
    <property type="entry name" value="REVERSE TRANSCRIPTASE-LIKE PROTEIN WITH RNA-DIRECTED DNA POLYMERASE DOMAIN"/>
    <property type="match status" value="1"/>
</dbReference>
<keyword evidence="5" id="KW-1185">Reference proteome</keyword>
<reference evidence="4" key="1">
    <citation type="journal article" date="2023" name="Science">
        <title>Genome structures resolve the early diversification of teleost fishes.</title>
        <authorList>
            <person name="Parey E."/>
            <person name="Louis A."/>
            <person name="Montfort J."/>
            <person name="Bouchez O."/>
            <person name="Roques C."/>
            <person name="Iampietro C."/>
            <person name="Lluch J."/>
            <person name="Castinel A."/>
            <person name="Donnadieu C."/>
            <person name="Desvignes T."/>
            <person name="Floi Bucao C."/>
            <person name="Jouanno E."/>
            <person name="Wen M."/>
            <person name="Mejri S."/>
            <person name="Dirks R."/>
            <person name="Jansen H."/>
            <person name="Henkel C."/>
            <person name="Chen W.J."/>
            <person name="Zahm M."/>
            <person name="Cabau C."/>
            <person name="Klopp C."/>
            <person name="Thompson A.W."/>
            <person name="Robinson-Rechavi M."/>
            <person name="Braasch I."/>
            <person name="Lecointre G."/>
            <person name="Bobe J."/>
            <person name="Postlethwait J.H."/>
            <person name="Berthelot C."/>
            <person name="Roest Crollius H."/>
            <person name="Guiguen Y."/>
        </authorList>
    </citation>
    <scope>NUCLEOTIDE SEQUENCE</scope>
    <source>
        <strain evidence="4">WJC10195</strain>
    </source>
</reference>
<dbReference type="InterPro" id="IPR043502">
    <property type="entry name" value="DNA/RNA_pol_sf"/>
</dbReference>
<dbReference type="Pfam" id="PF20049">
    <property type="entry name" value="DUF6451"/>
    <property type="match status" value="1"/>
</dbReference>
<dbReference type="OrthoDB" id="410381at2759"/>
<evidence type="ECO:0000313" key="5">
    <source>
        <dbReference type="Proteomes" id="UP001152622"/>
    </source>
</evidence>
<comment type="caution">
    <text evidence="4">The sequence shown here is derived from an EMBL/GenBank/DDBJ whole genome shotgun (WGS) entry which is preliminary data.</text>
</comment>
<dbReference type="SUPFAM" id="SSF56672">
    <property type="entry name" value="DNA/RNA polymerases"/>
    <property type="match status" value="1"/>
</dbReference>
<evidence type="ECO:0008006" key="6">
    <source>
        <dbReference type="Google" id="ProtNLM"/>
    </source>
</evidence>
<dbReference type="InterPro" id="IPR000477">
    <property type="entry name" value="RT_dom"/>
</dbReference>
<accession>A0A9Q1E7A8</accession>
<feature type="domain" description="DUF6451" evidence="3">
    <location>
        <begin position="208"/>
        <end position="240"/>
    </location>
</feature>
<feature type="domain" description="Reverse transcriptase" evidence="2">
    <location>
        <begin position="23"/>
        <end position="129"/>
    </location>
</feature>
<sequence length="351" mass="41190">MEKVWRHEKIPESWKKGLIKLAKKGNLKECKNSRGITLLSVMGKILGRIIVDRVRNGVDSRLRKEQAGYRKSRGTTDQVFILRNIIEQVNEWQATLYLNFIDFEKAFDSIHRESLWEIMKKYGIPEKIVRMIQDKTSRMEEEAKRVGLKINLEKTEGMRINARNQEKITIGGQEVKEVDKFTYLGATVCKEGGGMKDLRNRLSKARGTFVRLKKIWSSSSISRRTKMRLYKTLVVPVMLYGCETWKMNKGDDNAVDIFQNKCLRRILHIRWQDHISTDELLERAEMKPLSEEVKRRRWKMIGHILRQDQNNDSNIAMTWAPEGKRKKRKAKNNMETYSGEGKERSRLEVMG</sequence>
<dbReference type="AlphaFoldDB" id="A0A9Q1E7A8"/>
<protein>
    <recommendedName>
        <fullName evidence="6">Reverse transcriptase domain-containing protein</fullName>
    </recommendedName>
</protein>
<dbReference type="CDD" id="cd01650">
    <property type="entry name" value="RT_nLTR_like"/>
    <property type="match status" value="1"/>
</dbReference>
<gene>
    <name evidence="4" type="ORF">SKAU_G00414950</name>
</gene>
<organism evidence="4 5">
    <name type="scientific">Synaphobranchus kaupii</name>
    <name type="common">Kaup's arrowtooth eel</name>
    <dbReference type="NCBI Taxonomy" id="118154"/>
    <lineage>
        <taxon>Eukaryota</taxon>
        <taxon>Metazoa</taxon>
        <taxon>Chordata</taxon>
        <taxon>Craniata</taxon>
        <taxon>Vertebrata</taxon>
        <taxon>Euteleostomi</taxon>
        <taxon>Actinopterygii</taxon>
        <taxon>Neopterygii</taxon>
        <taxon>Teleostei</taxon>
        <taxon>Anguilliformes</taxon>
        <taxon>Synaphobranchidae</taxon>
        <taxon>Synaphobranchus</taxon>
    </lineage>
</organism>
<evidence type="ECO:0000256" key="1">
    <source>
        <dbReference type="SAM" id="MobiDB-lite"/>
    </source>
</evidence>
<name>A0A9Q1E7A8_SYNKA</name>
<proteinExistence type="predicted"/>
<evidence type="ECO:0000259" key="2">
    <source>
        <dbReference type="Pfam" id="PF00078"/>
    </source>
</evidence>
<feature type="compositionally biased region" description="Basic and acidic residues" evidence="1">
    <location>
        <begin position="340"/>
        <end position="351"/>
    </location>
</feature>
<dbReference type="Proteomes" id="UP001152622">
    <property type="component" value="Chromosome 23"/>
</dbReference>
<evidence type="ECO:0000313" key="4">
    <source>
        <dbReference type="EMBL" id="KAJ8333487.1"/>
    </source>
</evidence>
<feature type="region of interest" description="Disordered" evidence="1">
    <location>
        <begin position="322"/>
        <end position="351"/>
    </location>
</feature>
<dbReference type="InterPro" id="IPR045609">
    <property type="entry name" value="DUF6451"/>
</dbReference>